<sequence length="313" mass="36964">MHLDHTLPWNTISKHFSVRENNKLSSERLVTIDLNPRNQPHQKKELLYFSNALANAIQEFSTTERKKYPNKFPAESTGKVFSDELLQRRLVLDEGRGMDGGGYLTAQNQRLEFWIQCARAKYERDPEAWPHPISFTDNDLDLADAAKILIIENDLFGIERLGDYCLYSYIYLNILAEFPEWCQDQKYRKLHAFQSLERWITSNCDGDAQMGMHRTFYRDRKETEEQIPNQPWPFSWSRYVPRNIFADMGRMKEYLKLCFAVIYRYDMVLRECGRETDWVREIALALRQFHVDIAAAQFMMMPASSEGVDRSEK</sequence>
<dbReference type="Proteomes" id="UP000738359">
    <property type="component" value="Unassembled WGS sequence"/>
</dbReference>
<gene>
    <name evidence="1" type="ORF">BGZ70_008018</name>
</gene>
<keyword evidence="2" id="KW-1185">Reference proteome</keyword>
<reference evidence="1" key="1">
    <citation type="journal article" date="2020" name="Fungal Divers.">
        <title>Resolving the Mortierellaceae phylogeny through synthesis of multi-gene phylogenetics and phylogenomics.</title>
        <authorList>
            <person name="Vandepol N."/>
            <person name="Liber J."/>
            <person name="Desiro A."/>
            <person name="Na H."/>
            <person name="Kennedy M."/>
            <person name="Barry K."/>
            <person name="Grigoriev I.V."/>
            <person name="Miller A.N."/>
            <person name="O'Donnell K."/>
            <person name="Stajich J.E."/>
            <person name="Bonito G."/>
        </authorList>
    </citation>
    <scope>NUCLEOTIDE SEQUENCE</scope>
    <source>
        <strain evidence="1">CK1249</strain>
    </source>
</reference>
<comment type="caution">
    <text evidence="1">The sequence shown here is derived from an EMBL/GenBank/DDBJ whole genome shotgun (WGS) entry which is preliminary data.</text>
</comment>
<dbReference type="OrthoDB" id="3204049at2759"/>
<dbReference type="AlphaFoldDB" id="A0A9P6J4Z3"/>
<name>A0A9P6J4Z3_MORAP</name>
<accession>A0A9P6J4Z3</accession>
<evidence type="ECO:0000313" key="2">
    <source>
        <dbReference type="Proteomes" id="UP000738359"/>
    </source>
</evidence>
<dbReference type="EMBL" id="JAAAHY010000544">
    <property type="protein sequence ID" value="KAF9962577.1"/>
    <property type="molecule type" value="Genomic_DNA"/>
</dbReference>
<organism evidence="1 2">
    <name type="scientific">Mortierella alpina</name>
    <name type="common">Oleaginous fungus</name>
    <name type="synonym">Mortierella renispora</name>
    <dbReference type="NCBI Taxonomy" id="64518"/>
    <lineage>
        <taxon>Eukaryota</taxon>
        <taxon>Fungi</taxon>
        <taxon>Fungi incertae sedis</taxon>
        <taxon>Mucoromycota</taxon>
        <taxon>Mortierellomycotina</taxon>
        <taxon>Mortierellomycetes</taxon>
        <taxon>Mortierellales</taxon>
        <taxon>Mortierellaceae</taxon>
        <taxon>Mortierella</taxon>
    </lineage>
</organism>
<proteinExistence type="predicted"/>
<evidence type="ECO:0000313" key="1">
    <source>
        <dbReference type="EMBL" id="KAF9962577.1"/>
    </source>
</evidence>
<protein>
    <submittedName>
        <fullName evidence="1">Uncharacterized protein</fullName>
    </submittedName>
</protein>